<accession>A0A0F9VRS4</accession>
<dbReference type="AlphaFoldDB" id="A0A0F9VRS4"/>
<name>A0A0F9VRS4_9ZZZZ</name>
<evidence type="ECO:0000313" key="1">
    <source>
        <dbReference type="EMBL" id="KKN76191.1"/>
    </source>
</evidence>
<protein>
    <submittedName>
        <fullName evidence="1">Uncharacterized protein</fullName>
    </submittedName>
</protein>
<reference evidence="1" key="1">
    <citation type="journal article" date="2015" name="Nature">
        <title>Complex archaea that bridge the gap between prokaryotes and eukaryotes.</title>
        <authorList>
            <person name="Spang A."/>
            <person name="Saw J.H."/>
            <person name="Jorgensen S.L."/>
            <person name="Zaremba-Niedzwiedzka K."/>
            <person name="Martijn J."/>
            <person name="Lind A.E."/>
            <person name="van Eijk R."/>
            <person name="Schleper C."/>
            <person name="Guy L."/>
            <person name="Ettema T.J."/>
        </authorList>
    </citation>
    <scope>NUCLEOTIDE SEQUENCE</scope>
</reference>
<proteinExistence type="predicted"/>
<sequence length="48" mass="5431">MEFVANEDGKLILTVVSADGVDCQTFEIFVKKGVRYDADFSGSVWWKE</sequence>
<gene>
    <name evidence="1" type="ORF">LCGC14_0372170</name>
</gene>
<dbReference type="EMBL" id="LAZR01000298">
    <property type="protein sequence ID" value="KKN76191.1"/>
    <property type="molecule type" value="Genomic_DNA"/>
</dbReference>
<comment type="caution">
    <text evidence="1">The sequence shown here is derived from an EMBL/GenBank/DDBJ whole genome shotgun (WGS) entry which is preliminary data.</text>
</comment>
<organism evidence="1">
    <name type="scientific">marine sediment metagenome</name>
    <dbReference type="NCBI Taxonomy" id="412755"/>
    <lineage>
        <taxon>unclassified sequences</taxon>
        <taxon>metagenomes</taxon>
        <taxon>ecological metagenomes</taxon>
    </lineage>
</organism>